<accession>A0A5P2VUY6</accession>
<proteinExistence type="predicted"/>
<organism evidence="1 2">
    <name type="scientific">Streptomyces nodosus</name>
    <dbReference type="NCBI Taxonomy" id="40318"/>
    <lineage>
        <taxon>Bacteria</taxon>
        <taxon>Bacillati</taxon>
        <taxon>Actinomycetota</taxon>
        <taxon>Actinomycetes</taxon>
        <taxon>Kitasatosporales</taxon>
        <taxon>Streptomycetaceae</taxon>
        <taxon>Streptomyces</taxon>
    </lineage>
</organism>
<sequence>MHQARSTVQRATACPCRFSSRQIFLDTVVERVDVLEILSLSSSSRMRRAEGVWRRFLWA</sequence>
<name>A0A5P2VUY6_9ACTN</name>
<dbReference type="Proteomes" id="UP000325763">
    <property type="component" value="Chromosome"/>
</dbReference>
<reference evidence="1 2" key="1">
    <citation type="submission" date="2017-09" db="EMBL/GenBank/DDBJ databases">
        <title>Streptomyces genome completion.</title>
        <authorList>
            <person name="Lee N."/>
            <person name="Cho B.-K."/>
        </authorList>
    </citation>
    <scope>NUCLEOTIDE SEQUENCE [LARGE SCALE GENOMIC DNA]</scope>
    <source>
        <strain evidence="1 2">ATCC 14899</strain>
    </source>
</reference>
<gene>
    <name evidence="1" type="ORF">CP978_00015</name>
</gene>
<evidence type="ECO:0000313" key="1">
    <source>
        <dbReference type="EMBL" id="QEV37198.1"/>
    </source>
</evidence>
<dbReference type="AlphaFoldDB" id="A0A5P2VUY6"/>
<dbReference type="KEGG" id="snq:CP978_00015"/>
<protein>
    <submittedName>
        <fullName evidence="1">Uncharacterized protein</fullName>
    </submittedName>
</protein>
<evidence type="ECO:0000313" key="2">
    <source>
        <dbReference type="Proteomes" id="UP000325763"/>
    </source>
</evidence>
<dbReference type="EMBL" id="CP023747">
    <property type="protein sequence ID" value="QEV37198.1"/>
    <property type="molecule type" value="Genomic_DNA"/>
</dbReference>